<dbReference type="Proteomes" id="UP000800036">
    <property type="component" value="Unassembled WGS sequence"/>
</dbReference>
<sequence>MLSAGCMVREYPLNTQYGQPIICQQRSIDEAWKSLNRRVPQFSSFCGSHVAKGRDHRADHGTQVFVDWASLETVPAGARYTRQIAVLSMKDVRVPMMDGRLHNGGAGGIIRIDKISHSTGPPRTLSVFMEEVRSPLGYIRSSLPGRLKQRLQGQLSQRSVLNKEVNKRGMHSGYNPIHTRVLGSNLTVVSGKSESFILFYTALIRLRSGENAS</sequence>
<accession>A0A6A5VCG3</accession>
<protein>
    <submittedName>
        <fullName evidence="1">Uncharacterized protein</fullName>
    </submittedName>
</protein>
<reference evidence="1" key="1">
    <citation type="journal article" date="2020" name="Stud. Mycol.">
        <title>101 Dothideomycetes genomes: a test case for predicting lifestyles and emergence of pathogens.</title>
        <authorList>
            <person name="Haridas S."/>
            <person name="Albert R."/>
            <person name="Binder M."/>
            <person name="Bloem J."/>
            <person name="Labutti K."/>
            <person name="Salamov A."/>
            <person name="Andreopoulos B."/>
            <person name="Baker S."/>
            <person name="Barry K."/>
            <person name="Bills G."/>
            <person name="Bluhm B."/>
            <person name="Cannon C."/>
            <person name="Castanera R."/>
            <person name="Culley D."/>
            <person name="Daum C."/>
            <person name="Ezra D."/>
            <person name="Gonzalez J."/>
            <person name="Henrissat B."/>
            <person name="Kuo A."/>
            <person name="Liang C."/>
            <person name="Lipzen A."/>
            <person name="Lutzoni F."/>
            <person name="Magnuson J."/>
            <person name="Mondo S."/>
            <person name="Nolan M."/>
            <person name="Ohm R."/>
            <person name="Pangilinan J."/>
            <person name="Park H.-J."/>
            <person name="Ramirez L."/>
            <person name="Alfaro M."/>
            <person name="Sun H."/>
            <person name="Tritt A."/>
            <person name="Yoshinaga Y."/>
            <person name="Zwiers L.-H."/>
            <person name="Turgeon B."/>
            <person name="Goodwin S."/>
            <person name="Spatafora J."/>
            <person name="Crous P."/>
            <person name="Grigoriev I."/>
        </authorList>
    </citation>
    <scope>NUCLEOTIDE SEQUENCE</scope>
    <source>
        <strain evidence="1">CBS 107.79</strain>
    </source>
</reference>
<evidence type="ECO:0000313" key="1">
    <source>
        <dbReference type="EMBL" id="KAF1974781.1"/>
    </source>
</evidence>
<name>A0A6A5VCG3_9PLEO</name>
<dbReference type="AlphaFoldDB" id="A0A6A5VCG3"/>
<organism evidence="1 2">
    <name type="scientific">Bimuria novae-zelandiae CBS 107.79</name>
    <dbReference type="NCBI Taxonomy" id="1447943"/>
    <lineage>
        <taxon>Eukaryota</taxon>
        <taxon>Fungi</taxon>
        <taxon>Dikarya</taxon>
        <taxon>Ascomycota</taxon>
        <taxon>Pezizomycotina</taxon>
        <taxon>Dothideomycetes</taxon>
        <taxon>Pleosporomycetidae</taxon>
        <taxon>Pleosporales</taxon>
        <taxon>Massarineae</taxon>
        <taxon>Didymosphaeriaceae</taxon>
        <taxon>Bimuria</taxon>
    </lineage>
</organism>
<evidence type="ECO:0000313" key="2">
    <source>
        <dbReference type="Proteomes" id="UP000800036"/>
    </source>
</evidence>
<gene>
    <name evidence="1" type="ORF">BU23DRAFT_567170</name>
</gene>
<proteinExistence type="predicted"/>
<dbReference type="EMBL" id="ML976673">
    <property type="protein sequence ID" value="KAF1974781.1"/>
    <property type="molecule type" value="Genomic_DNA"/>
</dbReference>
<keyword evidence="2" id="KW-1185">Reference proteome</keyword>